<name>A0A4Q4MFV4_9PLEO</name>
<comment type="caution">
    <text evidence="2">The sequence shown here is derived from an EMBL/GenBank/DDBJ whole genome shotgun (WGS) entry which is preliminary data.</text>
</comment>
<organism evidence="2 3">
    <name type="scientific">Alternaria tenuissima</name>
    <dbReference type="NCBI Taxonomy" id="119927"/>
    <lineage>
        <taxon>Eukaryota</taxon>
        <taxon>Fungi</taxon>
        <taxon>Dikarya</taxon>
        <taxon>Ascomycota</taxon>
        <taxon>Pezizomycotina</taxon>
        <taxon>Dothideomycetes</taxon>
        <taxon>Pleosporomycetidae</taxon>
        <taxon>Pleosporales</taxon>
        <taxon>Pleosporineae</taxon>
        <taxon>Pleosporaceae</taxon>
        <taxon>Alternaria</taxon>
        <taxon>Alternaria sect. Alternaria</taxon>
        <taxon>Alternaria alternata complex</taxon>
    </lineage>
</organism>
<dbReference type="Proteomes" id="UP000292402">
    <property type="component" value="Unassembled WGS sequence"/>
</dbReference>
<sequence length="306" mass="34513">MNENDIAVLQLNKDVIADAITMTNIERFLHFLQHAKSLVGLYGPYSKQPNTTVFARDVRPPQHPKPQDPSLNTLALSFAAAQDCTYSAQPAGSGKEDLDLFTLLWDCAVVVLEEILARGSLPQESFGWGIFGLSAGYMHPPARDLTAQNVFLSNKRRLHDALNVLPSLNRETSSEYVVGEKKTTALLTRARRDIHTLGHILLHEYKLSSWRRVRWLHTIAVAERWVGAFGLKPMRELGVLTKRTKEVVCEATKPPGKRVVNNNVRFEFPDVSAQDSQGVMDERPERERGNERTTSHTERRCQITYG</sequence>
<accession>A0A4Q4MFV4</accession>
<evidence type="ECO:0000313" key="2">
    <source>
        <dbReference type="EMBL" id="RYN49001.1"/>
    </source>
</evidence>
<feature type="compositionally biased region" description="Basic and acidic residues" evidence="1">
    <location>
        <begin position="280"/>
        <end position="306"/>
    </location>
</feature>
<evidence type="ECO:0000313" key="3">
    <source>
        <dbReference type="Proteomes" id="UP000292402"/>
    </source>
</evidence>
<feature type="region of interest" description="Disordered" evidence="1">
    <location>
        <begin position="271"/>
        <end position="306"/>
    </location>
</feature>
<dbReference type="AlphaFoldDB" id="A0A4Q4MFV4"/>
<evidence type="ECO:0000256" key="1">
    <source>
        <dbReference type="SAM" id="MobiDB-lite"/>
    </source>
</evidence>
<reference evidence="3" key="1">
    <citation type="journal article" date="2019" name="bioRxiv">
        <title>Genomics, evolutionary history and diagnostics of the Alternaria alternata species group including apple and Asian pear pathotypes.</title>
        <authorList>
            <person name="Armitage A.D."/>
            <person name="Cockerton H.M."/>
            <person name="Sreenivasaprasad S."/>
            <person name="Woodhall J.W."/>
            <person name="Lane C.R."/>
            <person name="Harrison R.J."/>
            <person name="Clarkson J.P."/>
        </authorList>
    </citation>
    <scope>NUCLEOTIDE SEQUENCE [LARGE SCALE GENOMIC DNA]</scope>
    <source>
        <strain evidence="3">FERA 1082</strain>
    </source>
</reference>
<proteinExistence type="predicted"/>
<dbReference type="EMBL" id="PDXA01000021">
    <property type="protein sequence ID" value="RYN49001.1"/>
    <property type="molecule type" value="Genomic_DNA"/>
</dbReference>
<gene>
    <name evidence="2" type="ORF">AA0114_g6822</name>
</gene>
<protein>
    <submittedName>
        <fullName evidence="2">Uncharacterized protein</fullName>
    </submittedName>
</protein>